<dbReference type="GO" id="GO:0008237">
    <property type="term" value="F:metallopeptidase activity"/>
    <property type="evidence" value="ECO:0007669"/>
    <property type="project" value="UniProtKB-KW"/>
</dbReference>
<evidence type="ECO:0000256" key="1">
    <source>
        <dbReference type="SAM" id="Phobius"/>
    </source>
</evidence>
<feature type="transmembrane region" description="Helical" evidence="1">
    <location>
        <begin position="58"/>
        <end position="80"/>
    </location>
</feature>
<dbReference type="PANTHER" id="PTHR36435:SF1">
    <property type="entry name" value="CAAX AMINO TERMINAL PROTEASE FAMILY PROTEIN"/>
    <property type="match status" value="1"/>
</dbReference>
<comment type="caution">
    <text evidence="3">The sequence shown here is derived from an EMBL/GenBank/DDBJ whole genome shotgun (WGS) entry which is preliminary data.</text>
</comment>
<feature type="transmembrane region" description="Helical" evidence="1">
    <location>
        <begin position="145"/>
        <end position="162"/>
    </location>
</feature>
<keyword evidence="4" id="KW-1185">Reference proteome</keyword>
<dbReference type="Proteomes" id="UP000773064">
    <property type="component" value="Unassembled WGS sequence"/>
</dbReference>
<feature type="transmembrane region" description="Helical" evidence="1">
    <location>
        <begin position="25"/>
        <end position="46"/>
    </location>
</feature>
<feature type="transmembrane region" description="Helical" evidence="1">
    <location>
        <begin position="268"/>
        <end position="291"/>
    </location>
</feature>
<keyword evidence="3" id="KW-0645">Protease</keyword>
<dbReference type="EMBL" id="JAFEJS010000010">
    <property type="protein sequence ID" value="MBT1173480.1"/>
    <property type="molecule type" value="Genomic_DNA"/>
</dbReference>
<keyword evidence="3" id="KW-0378">Hydrolase</keyword>
<protein>
    <submittedName>
        <fullName evidence="3">CPBP family intramembrane metalloprotease</fullName>
    </submittedName>
</protein>
<accession>A0ABS5URN6</accession>
<dbReference type="InterPro" id="IPR052710">
    <property type="entry name" value="CAAX_protease"/>
</dbReference>
<evidence type="ECO:0000259" key="2">
    <source>
        <dbReference type="Pfam" id="PF02517"/>
    </source>
</evidence>
<keyword evidence="1" id="KW-0472">Membrane</keyword>
<dbReference type="InterPro" id="IPR003675">
    <property type="entry name" value="Rce1/LyrA-like_dom"/>
</dbReference>
<keyword evidence="1" id="KW-1133">Transmembrane helix</keyword>
<reference evidence="3 4" key="1">
    <citation type="journal article" date="2021" name="Environ. Microbiol.">
        <title>Genetic insights into the dark matter of the mammalian gut microbiota through targeted genome reconstruction.</title>
        <authorList>
            <person name="Lugli G.A."/>
            <person name="Alessandri G."/>
            <person name="Milani C."/>
            <person name="Viappiani A."/>
            <person name="Fontana F."/>
            <person name="Tarracchini C."/>
            <person name="Mancabelli L."/>
            <person name="Argentini C."/>
            <person name="Ruiz L."/>
            <person name="Margolles A."/>
            <person name="van Sinderen D."/>
            <person name="Turroni F."/>
            <person name="Ventura M."/>
        </authorList>
    </citation>
    <scope>NUCLEOTIDE SEQUENCE [LARGE SCALE GENOMIC DNA]</scope>
    <source>
        <strain evidence="3 4">MA2</strain>
    </source>
</reference>
<evidence type="ECO:0000313" key="4">
    <source>
        <dbReference type="Proteomes" id="UP000773064"/>
    </source>
</evidence>
<organism evidence="3 4">
    <name type="scientific">Bifidobacterium santillanense</name>
    <dbReference type="NCBI Taxonomy" id="2809028"/>
    <lineage>
        <taxon>Bacteria</taxon>
        <taxon>Bacillati</taxon>
        <taxon>Actinomycetota</taxon>
        <taxon>Actinomycetes</taxon>
        <taxon>Bifidobacteriales</taxon>
        <taxon>Bifidobacteriaceae</taxon>
        <taxon>Bifidobacterium</taxon>
    </lineage>
</organism>
<feature type="transmembrane region" description="Helical" evidence="1">
    <location>
        <begin position="101"/>
        <end position="125"/>
    </location>
</feature>
<keyword evidence="3" id="KW-0482">Metalloprotease</keyword>
<name>A0ABS5URN6_9BIFI</name>
<feature type="transmembrane region" description="Helical" evidence="1">
    <location>
        <begin position="226"/>
        <end position="248"/>
    </location>
</feature>
<sequence>MSEQMSQGNPQGAGPGNVFVAQRRFMVMGVGLCVMVAVWIGLNILISGAVAPYFPHGAPSWVLMLLSSGPLYLVAMPLASTVFARVPRLETRRFALGAREFLALLVACFPIMMVGNMIGTGLSSLISGGQSTNRVTELVLHSSPWVNALFVVVLAPILEEWVFRKQLIDRTRRYGERVSILLSAFAFALFHMNLYQFFYAFGLGLVFAYAYMRSGRLRYPIAMHMVINACGSVLAPAVLSLAGDSAGALVGGSMSDAELARMAATDPAFLLIGLYSLAMMALSIAGFVAIVRHARDLEFYTAPEELPVWTGARVALLNPGMVVYVLLTVVLSVWAG</sequence>
<dbReference type="RefSeq" id="WP_214358731.1">
    <property type="nucleotide sequence ID" value="NZ_JAFEJS010000010.1"/>
</dbReference>
<dbReference type="PANTHER" id="PTHR36435">
    <property type="entry name" value="SLR1288 PROTEIN"/>
    <property type="match status" value="1"/>
</dbReference>
<proteinExistence type="predicted"/>
<keyword evidence="1" id="KW-0812">Transmembrane</keyword>
<gene>
    <name evidence="3" type="ORF">JS528_09035</name>
</gene>
<evidence type="ECO:0000313" key="3">
    <source>
        <dbReference type="EMBL" id="MBT1173480.1"/>
    </source>
</evidence>
<feature type="domain" description="CAAX prenyl protease 2/Lysostaphin resistance protein A-like" evidence="2">
    <location>
        <begin position="143"/>
        <end position="229"/>
    </location>
</feature>
<dbReference type="Pfam" id="PF02517">
    <property type="entry name" value="Rce1-like"/>
    <property type="match status" value="1"/>
</dbReference>
<feature type="transmembrane region" description="Helical" evidence="1">
    <location>
        <begin position="312"/>
        <end position="335"/>
    </location>
</feature>